<evidence type="ECO:0000313" key="2">
    <source>
        <dbReference type="EMBL" id="QYS89829.1"/>
    </source>
</evidence>
<organism evidence="2">
    <name type="scientific">Flavobacterium columnare</name>
    <dbReference type="NCBI Taxonomy" id="996"/>
    <lineage>
        <taxon>Bacteria</taxon>
        <taxon>Pseudomonadati</taxon>
        <taxon>Bacteroidota</taxon>
        <taxon>Flavobacteriia</taxon>
        <taxon>Flavobacteriales</taxon>
        <taxon>Flavobacteriaceae</taxon>
        <taxon>Flavobacterium</taxon>
    </lineage>
</organism>
<evidence type="ECO:0000259" key="1">
    <source>
        <dbReference type="PROSITE" id="PS51704"/>
    </source>
</evidence>
<protein>
    <recommendedName>
        <fullName evidence="1">GP-PDE domain-containing protein</fullName>
    </recommendedName>
</protein>
<dbReference type="AlphaFoldDB" id="A0A8G0KWQ7"/>
<dbReference type="PROSITE" id="PS51704">
    <property type="entry name" value="GP_PDE"/>
    <property type="match status" value="1"/>
</dbReference>
<dbReference type="EMBL" id="CP067378">
    <property type="protein sequence ID" value="QYS89829.1"/>
    <property type="molecule type" value="Genomic_DNA"/>
</dbReference>
<dbReference type="InterPro" id="IPR030395">
    <property type="entry name" value="GP_PDE_dom"/>
</dbReference>
<dbReference type="Pfam" id="PF03009">
    <property type="entry name" value="GDPD"/>
    <property type="match status" value="1"/>
</dbReference>
<dbReference type="GO" id="GO:0008081">
    <property type="term" value="F:phosphoric diester hydrolase activity"/>
    <property type="evidence" value="ECO:0007669"/>
    <property type="project" value="InterPro"/>
</dbReference>
<gene>
    <name evidence="2" type="ORF">JJC05_06430</name>
</gene>
<reference evidence="2" key="1">
    <citation type="submission" date="2020-12" db="EMBL/GenBank/DDBJ databases">
        <title>Genome sequencing of genetic groups of Flavobacterium columnare.</title>
        <authorList>
            <person name="Waldbieser G.C."/>
            <person name="Griffin M.J."/>
            <person name="LaFrentz B.R."/>
        </authorList>
    </citation>
    <scope>NUCLEOTIDE SEQUENCE</scope>
    <source>
        <strain evidence="2">90-106</strain>
    </source>
</reference>
<name>A0A8G0KWQ7_9FLAO</name>
<dbReference type="Proteomes" id="UP000824721">
    <property type="component" value="Chromosome"/>
</dbReference>
<dbReference type="InterPro" id="IPR017946">
    <property type="entry name" value="PLC-like_Pdiesterase_TIM-brl"/>
</dbReference>
<feature type="domain" description="GP-PDE" evidence="1">
    <location>
        <begin position="1"/>
        <end position="42"/>
    </location>
</feature>
<dbReference type="SUPFAM" id="SSF51695">
    <property type="entry name" value="PLC-like phosphodiesterases"/>
    <property type="match status" value="1"/>
</dbReference>
<proteinExistence type="predicted"/>
<dbReference type="KEGG" id="fdv:JJC05_06430"/>
<accession>A0A8G0KWQ7</accession>
<dbReference type="Gene3D" id="3.20.20.190">
    <property type="entry name" value="Phosphatidylinositol (PI) phosphodiesterase"/>
    <property type="match status" value="1"/>
</dbReference>
<sequence length="42" mass="4827">MIQLAHDHQIQVHAYTVNSSEDIIFVKKMGVDAIITDYPDRI</sequence>
<dbReference type="GO" id="GO:0006629">
    <property type="term" value="P:lipid metabolic process"/>
    <property type="evidence" value="ECO:0007669"/>
    <property type="project" value="InterPro"/>
</dbReference>